<comment type="caution">
    <text evidence="1">The sequence shown here is derived from an EMBL/GenBank/DDBJ whole genome shotgun (WGS) entry which is preliminary data.</text>
</comment>
<dbReference type="EMBL" id="MHHR01000028">
    <property type="protein sequence ID" value="OGY33655.1"/>
    <property type="molecule type" value="Genomic_DNA"/>
</dbReference>
<reference evidence="1 2" key="1">
    <citation type="journal article" date="2016" name="Nat. Commun.">
        <title>Thousands of microbial genomes shed light on interconnected biogeochemical processes in an aquifer system.</title>
        <authorList>
            <person name="Anantharaman K."/>
            <person name="Brown C.T."/>
            <person name="Hug L.A."/>
            <person name="Sharon I."/>
            <person name="Castelle C.J."/>
            <person name="Probst A.J."/>
            <person name="Thomas B.C."/>
            <person name="Singh A."/>
            <person name="Wilkins M.J."/>
            <person name="Karaoz U."/>
            <person name="Brodie E.L."/>
            <person name="Williams K.H."/>
            <person name="Hubbard S.S."/>
            <person name="Banfield J.F."/>
        </authorList>
    </citation>
    <scope>NUCLEOTIDE SEQUENCE [LARGE SCALE GENOMIC DNA]</scope>
</reference>
<organism evidence="1 2">
    <name type="scientific">Candidatus Andersenbacteria bacterium RIFCSPHIGHO2_12_FULL_45_11</name>
    <dbReference type="NCBI Taxonomy" id="1797281"/>
    <lineage>
        <taxon>Bacteria</taxon>
        <taxon>Candidatus Anderseniibacteriota</taxon>
    </lineage>
</organism>
<proteinExistence type="predicted"/>
<evidence type="ECO:0000313" key="1">
    <source>
        <dbReference type="EMBL" id="OGY33655.1"/>
    </source>
</evidence>
<name>A0A1G1X0W9_9BACT</name>
<accession>A0A1G1X0W9</accession>
<evidence type="ECO:0000313" key="2">
    <source>
        <dbReference type="Proteomes" id="UP000177528"/>
    </source>
</evidence>
<sequence length="156" mass="17364">MKALIAALGFVVGAVILAHWFDYSAPRQSTSTTYRGQITGYDVEIFEAKTDVASLVVHLYPLGDDGKQKSDANLAHITGHRSEDQKEWNKIFFCGMPESKYGCNAFENRMGQYTWAPCNAERDLKNPFSIGEVVGALRSLDNAIIAVHNREHAIKE</sequence>
<protein>
    <submittedName>
        <fullName evidence="1">Uncharacterized protein</fullName>
    </submittedName>
</protein>
<dbReference type="AlphaFoldDB" id="A0A1G1X0W9"/>
<dbReference type="Proteomes" id="UP000177528">
    <property type="component" value="Unassembled WGS sequence"/>
</dbReference>
<gene>
    <name evidence="1" type="ORF">A3D99_03870</name>
</gene>